<dbReference type="GO" id="GO:0003735">
    <property type="term" value="F:structural constituent of ribosome"/>
    <property type="evidence" value="ECO:0007669"/>
    <property type="project" value="InterPro"/>
</dbReference>
<dbReference type="GO" id="GO:0006412">
    <property type="term" value="P:translation"/>
    <property type="evidence" value="ECO:0007669"/>
    <property type="project" value="InterPro"/>
</dbReference>
<dbReference type="GO" id="GO:0005840">
    <property type="term" value="C:ribosome"/>
    <property type="evidence" value="ECO:0007669"/>
    <property type="project" value="UniProtKB-KW"/>
</dbReference>
<evidence type="ECO:0000256" key="4">
    <source>
        <dbReference type="ARBA" id="ARBA00022980"/>
    </source>
</evidence>
<dbReference type="EMBL" id="JAWJWE010000001">
    <property type="protein sequence ID" value="KAK6643748.1"/>
    <property type="molecule type" value="Genomic_DNA"/>
</dbReference>
<keyword evidence="11" id="KW-1185">Reference proteome</keyword>
<dbReference type="PANTHER" id="PTHR21037:SF3">
    <property type="entry name" value="LARGE RIBOSOMAL SUBUNIT PROTEIN UL14M"/>
    <property type="match status" value="1"/>
</dbReference>
<dbReference type="AlphaFoldDB" id="A0AAN8XMG3"/>
<accession>A0AAN8XMG3</accession>
<keyword evidence="5" id="KW-0496">Mitochondrion</keyword>
<protein>
    <recommendedName>
        <fullName evidence="7">Large ribosomal subunit protein uL14m</fullName>
    </recommendedName>
    <alternativeName>
        <fullName evidence="8">39S ribosomal protein L14, mitochondrial</fullName>
    </alternativeName>
</protein>
<evidence type="ECO:0000256" key="5">
    <source>
        <dbReference type="ARBA" id="ARBA00023128"/>
    </source>
</evidence>
<evidence type="ECO:0000256" key="2">
    <source>
        <dbReference type="ARBA" id="ARBA00010745"/>
    </source>
</evidence>
<dbReference type="GO" id="GO:0005743">
    <property type="term" value="C:mitochondrial inner membrane"/>
    <property type="evidence" value="ECO:0007669"/>
    <property type="project" value="UniProtKB-ARBA"/>
</dbReference>
<evidence type="ECO:0000313" key="12">
    <source>
        <dbReference type="Proteomes" id="UP001372834"/>
    </source>
</evidence>
<evidence type="ECO:0000256" key="3">
    <source>
        <dbReference type="ARBA" id="ARBA00022946"/>
    </source>
</evidence>
<dbReference type="Gene3D" id="2.40.150.20">
    <property type="entry name" value="Ribosomal protein L14"/>
    <property type="match status" value="1"/>
</dbReference>
<sequence>MLLPLCGQSLVQRSISTSPVCRHVIKLTRLRVVDNSEIGKTAMLEGKPPKCIHVYNKKGIGKVGDKVLVAIVGEKKKAIIVGCKQKQNPFIPRFDSNNIVLVDDFGTPLGTRIHVPIPHVLRTLLKEKNIAKGVDYTKLLALATTFV</sequence>
<evidence type="ECO:0000256" key="1">
    <source>
        <dbReference type="ARBA" id="ARBA00004173"/>
    </source>
</evidence>
<comment type="similarity">
    <text evidence="2">Belongs to the universal ribosomal protein uL14 family.</text>
</comment>
<dbReference type="InterPro" id="IPR036853">
    <property type="entry name" value="Ribosomal_uL14_sf"/>
</dbReference>
<dbReference type="InterPro" id="IPR000218">
    <property type="entry name" value="Ribosomal_uL14"/>
</dbReference>
<name>A0AAN8XMG3_POLSC</name>
<evidence type="ECO:0000256" key="8">
    <source>
        <dbReference type="ARBA" id="ARBA00042938"/>
    </source>
</evidence>
<comment type="caution">
    <text evidence="10">The sequence shown here is derived from an EMBL/GenBank/DDBJ whole genome shotgun (WGS) entry which is preliminary data.</text>
</comment>
<dbReference type="HAMAP" id="MF_01367">
    <property type="entry name" value="Ribosomal_uL14"/>
    <property type="match status" value="1"/>
</dbReference>
<evidence type="ECO:0000313" key="10">
    <source>
        <dbReference type="EMBL" id="KAK6643748.1"/>
    </source>
</evidence>
<comment type="subcellular location">
    <subcellularLocation>
        <location evidence="1">Mitochondrion</location>
    </subcellularLocation>
</comment>
<dbReference type="EMBL" id="JAWJWF010000006">
    <property type="protein sequence ID" value="KAK6631246.1"/>
    <property type="molecule type" value="Genomic_DNA"/>
</dbReference>
<dbReference type="Proteomes" id="UP001372834">
    <property type="component" value="Unassembled WGS sequence"/>
</dbReference>
<evidence type="ECO:0000313" key="11">
    <source>
        <dbReference type="Proteomes" id="UP001359485"/>
    </source>
</evidence>
<keyword evidence="4" id="KW-0689">Ribosomal protein</keyword>
<dbReference type="SMART" id="SM01374">
    <property type="entry name" value="Ribosomal_L14"/>
    <property type="match status" value="1"/>
</dbReference>
<dbReference type="Pfam" id="PF00238">
    <property type="entry name" value="Ribosomal_L14"/>
    <property type="match status" value="1"/>
</dbReference>
<evidence type="ECO:0000256" key="6">
    <source>
        <dbReference type="ARBA" id="ARBA00023274"/>
    </source>
</evidence>
<dbReference type="GO" id="GO:1990904">
    <property type="term" value="C:ribonucleoprotein complex"/>
    <property type="evidence" value="ECO:0007669"/>
    <property type="project" value="UniProtKB-KW"/>
</dbReference>
<dbReference type="FunFam" id="2.40.150.20:FF:000004">
    <property type="entry name" value="39S ribosomal protein L14, mitochondrial"/>
    <property type="match status" value="1"/>
</dbReference>
<dbReference type="CDD" id="cd00337">
    <property type="entry name" value="Ribosomal_uL14"/>
    <property type="match status" value="1"/>
</dbReference>
<dbReference type="SUPFAM" id="SSF50193">
    <property type="entry name" value="Ribosomal protein L14"/>
    <property type="match status" value="1"/>
</dbReference>
<keyword evidence="3" id="KW-0809">Transit peptide</keyword>
<keyword evidence="6" id="KW-0687">Ribonucleoprotein</keyword>
<dbReference type="Proteomes" id="UP001359485">
    <property type="component" value="Unassembled WGS sequence"/>
</dbReference>
<organism evidence="10 12">
    <name type="scientific">Polyplax serrata</name>
    <name type="common">Common mouse louse</name>
    <dbReference type="NCBI Taxonomy" id="468196"/>
    <lineage>
        <taxon>Eukaryota</taxon>
        <taxon>Metazoa</taxon>
        <taxon>Ecdysozoa</taxon>
        <taxon>Arthropoda</taxon>
        <taxon>Hexapoda</taxon>
        <taxon>Insecta</taxon>
        <taxon>Pterygota</taxon>
        <taxon>Neoptera</taxon>
        <taxon>Paraneoptera</taxon>
        <taxon>Psocodea</taxon>
        <taxon>Troctomorpha</taxon>
        <taxon>Phthiraptera</taxon>
        <taxon>Anoplura</taxon>
        <taxon>Polyplacidae</taxon>
        <taxon>Polyplax</taxon>
    </lineage>
</organism>
<evidence type="ECO:0000313" key="9">
    <source>
        <dbReference type="EMBL" id="KAK6631246.1"/>
    </source>
</evidence>
<proteinExistence type="inferred from homology"/>
<reference evidence="10 12" key="1">
    <citation type="submission" date="2023-10" db="EMBL/GenBank/DDBJ databases">
        <title>Genomes of two closely related lineages of the louse Polyplax serrata with different host specificities.</title>
        <authorList>
            <person name="Martinu J."/>
            <person name="Tarabai H."/>
            <person name="Stefka J."/>
            <person name="Hypsa V."/>
        </authorList>
    </citation>
    <scope>NUCLEOTIDE SEQUENCE [LARGE SCALE GENOMIC DNA]</scope>
    <source>
        <strain evidence="9">98ZLc_SE</strain>
        <strain evidence="10">HR10_N</strain>
    </source>
</reference>
<dbReference type="PANTHER" id="PTHR21037">
    <property type="entry name" value="39S RIBOSOMAL PROTEIN L14, MITOCHONDRIAL"/>
    <property type="match status" value="1"/>
</dbReference>
<evidence type="ECO:0000256" key="7">
    <source>
        <dbReference type="ARBA" id="ARBA00040118"/>
    </source>
</evidence>
<gene>
    <name evidence="10" type="ORF">RUM43_000011</name>
    <name evidence="9" type="ORF">RUM44_005772</name>
</gene>